<protein>
    <submittedName>
        <fullName evidence="2">Uncharacterized protein</fullName>
    </submittedName>
</protein>
<sequence>MATPTRQPCPTCKRRRQRLRARSPLANTFCAPISRWGFTLLAVAALYAELTTPALVAGGIAALAWRYR</sequence>
<keyword evidence="3" id="KW-1185">Reference proteome</keyword>
<organism evidence="2 3">
    <name type="scientific">Streptomyces caniscabiei</name>
    <dbReference type="NCBI Taxonomy" id="2746961"/>
    <lineage>
        <taxon>Bacteria</taxon>
        <taxon>Bacillati</taxon>
        <taxon>Actinomycetota</taxon>
        <taxon>Actinomycetes</taxon>
        <taxon>Kitasatosporales</taxon>
        <taxon>Streptomycetaceae</taxon>
        <taxon>Streptomyces</taxon>
    </lineage>
</organism>
<gene>
    <name evidence="2" type="ORF">PV383_19940</name>
</gene>
<proteinExistence type="predicted"/>
<dbReference type="Proteomes" id="UP001282474">
    <property type="component" value="Unassembled WGS sequence"/>
</dbReference>
<feature type="transmembrane region" description="Helical" evidence="1">
    <location>
        <begin position="24"/>
        <end position="44"/>
    </location>
</feature>
<evidence type="ECO:0000256" key="1">
    <source>
        <dbReference type="SAM" id="Phobius"/>
    </source>
</evidence>
<dbReference type="RefSeq" id="WP_193382601.1">
    <property type="nucleotide sequence ID" value="NZ_JABXWJ010000013.1"/>
</dbReference>
<reference evidence="2 3" key="1">
    <citation type="journal article" date="2023" name="Microb. Genom.">
        <title>Mesoterricola silvestris gen. nov., sp. nov., Mesoterricola sediminis sp. nov., Geothrix oryzae sp. nov., Geothrix edaphica sp. nov., Geothrix rubra sp. nov., and Geothrix limicola sp. nov., six novel members of Acidobacteriota isolated from soils.</title>
        <authorList>
            <person name="Weisberg A.J."/>
            <person name="Pearce E."/>
            <person name="Kramer C.G."/>
            <person name="Chang J.H."/>
            <person name="Clarke C.R."/>
        </authorList>
    </citation>
    <scope>NUCLEOTIDE SEQUENCE [LARGE SCALE GENOMIC DNA]</scope>
    <source>
        <strain evidence="2 3">NE20-4-1</strain>
    </source>
</reference>
<dbReference type="EMBL" id="JARAWJ010000014">
    <property type="protein sequence ID" value="MDX3039432.1"/>
    <property type="molecule type" value="Genomic_DNA"/>
</dbReference>
<feature type="transmembrane region" description="Helical" evidence="1">
    <location>
        <begin position="50"/>
        <end position="67"/>
    </location>
</feature>
<evidence type="ECO:0000313" key="2">
    <source>
        <dbReference type="EMBL" id="MDX3039432.1"/>
    </source>
</evidence>
<keyword evidence="1" id="KW-1133">Transmembrane helix</keyword>
<evidence type="ECO:0000313" key="3">
    <source>
        <dbReference type="Proteomes" id="UP001282474"/>
    </source>
</evidence>
<keyword evidence="1" id="KW-0472">Membrane</keyword>
<accession>A0ABU4MSD4</accession>
<comment type="caution">
    <text evidence="2">The sequence shown here is derived from an EMBL/GenBank/DDBJ whole genome shotgun (WGS) entry which is preliminary data.</text>
</comment>
<keyword evidence="1" id="KW-0812">Transmembrane</keyword>
<name>A0ABU4MSD4_9ACTN</name>